<evidence type="ECO:0000313" key="3">
    <source>
        <dbReference type="EMBL" id="PXF47764.1"/>
    </source>
</evidence>
<gene>
    <name evidence="3" type="ORF">BWQ96_02446</name>
</gene>
<keyword evidence="4" id="KW-1185">Reference proteome</keyword>
<feature type="transmembrane region" description="Helical" evidence="2">
    <location>
        <begin position="262"/>
        <end position="283"/>
    </location>
</feature>
<dbReference type="EMBL" id="NBIV01000020">
    <property type="protein sequence ID" value="PXF47764.1"/>
    <property type="molecule type" value="Genomic_DNA"/>
</dbReference>
<protein>
    <submittedName>
        <fullName evidence="3">Uncharacterized protein</fullName>
    </submittedName>
</protein>
<feature type="compositionally biased region" description="Basic and acidic residues" evidence="1">
    <location>
        <begin position="45"/>
        <end position="54"/>
    </location>
</feature>
<feature type="transmembrane region" description="Helical" evidence="2">
    <location>
        <begin position="220"/>
        <end position="242"/>
    </location>
</feature>
<proteinExistence type="predicted"/>
<feature type="transmembrane region" description="Helical" evidence="2">
    <location>
        <begin position="195"/>
        <end position="213"/>
    </location>
</feature>
<name>A0A2V3J039_9FLOR</name>
<feature type="transmembrane region" description="Helical" evidence="2">
    <location>
        <begin position="121"/>
        <end position="143"/>
    </location>
</feature>
<keyword evidence="2" id="KW-0472">Membrane</keyword>
<reference evidence="3 4" key="1">
    <citation type="journal article" date="2018" name="Mol. Biol. Evol.">
        <title>Analysis of the draft genome of the red seaweed Gracilariopsis chorda provides insights into genome size evolution in Rhodophyta.</title>
        <authorList>
            <person name="Lee J."/>
            <person name="Yang E.C."/>
            <person name="Graf L."/>
            <person name="Yang J.H."/>
            <person name="Qiu H."/>
            <person name="Zel Zion U."/>
            <person name="Chan C.X."/>
            <person name="Stephens T.G."/>
            <person name="Weber A.P.M."/>
            <person name="Boo G.H."/>
            <person name="Boo S.M."/>
            <person name="Kim K.M."/>
            <person name="Shin Y."/>
            <person name="Jung M."/>
            <person name="Lee S.J."/>
            <person name="Yim H.S."/>
            <person name="Lee J.H."/>
            <person name="Bhattacharya D."/>
            <person name="Yoon H.S."/>
        </authorList>
    </citation>
    <scope>NUCLEOTIDE SEQUENCE [LARGE SCALE GENOMIC DNA]</scope>
    <source>
        <strain evidence="3 4">SKKU-2015</strain>
        <tissue evidence="3">Whole body</tissue>
    </source>
</reference>
<accession>A0A2V3J039</accession>
<keyword evidence="2" id="KW-1133">Transmembrane helix</keyword>
<keyword evidence="2" id="KW-0812">Transmembrane</keyword>
<organism evidence="3 4">
    <name type="scientific">Gracilariopsis chorda</name>
    <dbReference type="NCBI Taxonomy" id="448386"/>
    <lineage>
        <taxon>Eukaryota</taxon>
        <taxon>Rhodophyta</taxon>
        <taxon>Florideophyceae</taxon>
        <taxon>Rhodymeniophycidae</taxon>
        <taxon>Gracilariales</taxon>
        <taxon>Gracilariaceae</taxon>
        <taxon>Gracilariopsis</taxon>
    </lineage>
</organism>
<evidence type="ECO:0000256" key="2">
    <source>
        <dbReference type="SAM" id="Phobius"/>
    </source>
</evidence>
<feature type="compositionally biased region" description="Low complexity" evidence="1">
    <location>
        <begin position="25"/>
        <end position="44"/>
    </location>
</feature>
<feature type="region of interest" description="Disordered" evidence="1">
    <location>
        <begin position="1"/>
        <end position="57"/>
    </location>
</feature>
<dbReference type="AlphaFoldDB" id="A0A2V3J039"/>
<dbReference type="Proteomes" id="UP000247409">
    <property type="component" value="Unassembled WGS sequence"/>
</dbReference>
<dbReference type="GO" id="GO:0016020">
    <property type="term" value="C:membrane"/>
    <property type="evidence" value="ECO:0007669"/>
    <property type="project" value="TreeGrafter"/>
</dbReference>
<dbReference type="PANTHER" id="PTHR12242">
    <property type="entry name" value="OS02G0130600 PROTEIN-RELATED"/>
    <property type="match status" value="1"/>
</dbReference>
<evidence type="ECO:0000313" key="4">
    <source>
        <dbReference type="Proteomes" id="UP000247409"/>
    </source>
</evidence>
<evidence type="ECO:0000256" key="1">
    <source>
        <dbReference type="SAM" id="MobiDB-lite"/>
    </source>
</evidence>
<comment type="caution">
    <text evidence="3">The sequence shown here is derived from an EMBL/GenBank/DDBJ whole genome shotgun (WGS) entry which is preliminary data.</text>
</comment>
<feature type="transmembrane region" description="Helical" evidence="2">
    <location>
        <begin position="90"/>
        <end position="109"/>
    </location>
</feature>
<feature type="transmembrane region" description="Helical" evidence="2">
    <location>
        <begin position="155"/>
        <end position="183"/>
    </location>
</feature>
<sequence>MDKVQTPPRAYRLNESIYAERSSVKRSSNSTSTRRSKSASSKSQDSSDKLRPPARDFSAPGLSSLAYRSYTTPTLSDVGGSVWLSSRVFLVWRLFCAWIFAFTLGLFVPSGQFRFEWLSTWIYLSASCTMLLVTFSSLLYHLYPERSRSGRFGSFSLLVSTTVGLYQISLSLALGIDVLYWVLLKDEHDEPISRALLHIINFVLLFIDSFLSLKLVFHLMYVFLGAAIVVAWLVSTWVRYAFTRQWSYQVLNFQAVGASRAIAVHFAMVLTFLATATIILFINRINRVEFIRRRIDSIAADEFEMCVRSINIDPENPPDDELERVFVETQHSVLV</sequence>